<sequence>MATAAFKSTTKRVPIGASSNSSADDSSSTNRNSSVNRRCRSLSRLSRRLPTQARFDEAPAPRGRFVNTVRGSGFPEISLDDLAIEFFDSANRGRLASGHHESSPASGAGASQRRGRSVSRQGSKVSGDVKGNVSNSSGGGRVGSDANSRRRRSVSVVRYQISDSESDLDHSQNSGSHANLKNAGSENKRMSLCHKPTASNNRPALRRSLSQKDLKSYDGYSSQSSVLTDDEGRDAHYNKNGVERTIRAVYVKKAEHPTGNDVDSVLYEAMKKELRHAVDDIRMEIEQTSALPRGDCMLSNNSDFIQAVSSMRRNFATKVEQSEKHKQDLLAEIVLEEKHGRELSNIVRDLLPDAKNNVVEKPLRARKRSNDRGRMTKRLTEEAEKYIEDFISNVEDTDISSVDGERSDTSSSIGGITKRETFHSPTMSRSLPVEMDGVVLPWLQWETSNDASPITPESRTAQEFIKAQHQSNHSVSSRGSWSPGVIDGLPMIAGKDLSSNFGEFCSYKSQLFSGKTNALQYDKDEYLKLKSDEDFLIERWRQQRRINSGGLLLCNQMLF</sequence>
<protein>
    <submittedName>
        <fullName evidence="2">Micronuclear linker histone polyprotein-like</fullName>
    </submittedName>
</protein>
<organism evidence="2 3">
    <name type="scientific">Quillaja saponaria</name>
    <name type="common">Soap bark tree</name>
    <dbReference type="NCBI Taxonomy" id="32244"/>
    <lineage>
        <taxon>Eukaryota</taxon>
        <taxon>Viridiplantae</taxon>
        <taxon>Streptophyta</taxon>
        <taxon>Embryophyta</taxon>
        <taxon>Tracheophyta</taxon>
        <taxon>Spermatophyta</taxon>
        <taxon>Magnoliopsida</taxon>
        <taxon>eudicotyledons</taxon>
        <taxon>Gunneridae</taxon>
        <taxon>Pentapetalae</taxon>
        <taxon>rosids</taxon>
        <taxon>fabids</taxon>
        <taxon>Fabales</taxon>
        <taxon>Quillajaceae</taxon>
        <taxon>Quillaja</taxon>
    </lineage>
</organism>
<keyword evidence="3" id="KW-1185">Reference proteome</keyword>
<dbReference type="EMBL" id="JARAOO010000009">
    <property type="protein sequence ID" value="KAJ7956088.1"/>
    <property type="molecule type" value="Genomic_DNA"/>
</dbReference>
<dbReference type="KEGG" id="qsa:O6P43_022583"/>
<feature type="compositionally biased region" description="Basic residues" evidence="1">
    <location>
        <begin position="37"/>
        <end position="47"/>
    </location>
</feature>
<feature type="region of interest" description="Disordered" evidence="1">
    <location>
        <begin position="1"/>
        <end position="56"/>
    </location>
</feature>
<evidence type="ECO:0000313" key="2">
    <source>
        <dbReference type="EMBL" id="KAJ7956088.1"/>
    </source>
</evidence>
<dbReference type="PANTHER" id="PTHR34466:SF1">
    <property type="entry name" value="OS06G0609800 PROTEIN"/>
    <property type="match status" value="1"/>
</dbReference>
<gene>
    <name evidence="2" type="ORF">O6P43_022583</name>
</gene>
<feature type="compositionally biased region" description="Polar residues" evidence="1">
    <location>
        <begin position="171"/>
        <end position="185"/>
    </location>
</feature>
<dbReference type="AlphaFoldDB" id="A0AAD7LDF5"/>
<evidence type="ECO:0000313" key="3">
    <source>
        <dbReference type="Proteomes" id="UP001163823"/>
    </source>
</evidence>
<feature type="compositionally biased region" description="Low complexity" evidence="1">
    <location>
        <begin position="103"/>
        <end position="136"/>
    </location>
</feature>
<accession>A0AAD7LDF5</accession>
<dbReference type="PANTHER" id="PTHR34466">
    <property type="entry name" value="OS11G0129800 PROTEIN"/>
    <property type="match status" value="1"/>
</dbReference>
<reference evidence="2" key="1">
    <citation type="journal article" date="2023" name="Science">
        <title>Elucidation of the pathway for biosynthesis of saponin adjuvants from the soapbark tree.</title>
        <authorList>
            <person name="Reed J."/>
            <person name="Orme A."/>
            <person name="El-Demerdash A."/>
            <person name="Owen C."/>
            <person name="Martin L.B.B."/>
            <person name="Misra R.C."/>
            <person name="Kikuchi S."/>
            <person name="Rejzek M."/>
            <person name="Martin A.C."/>
            <person name="Harkess A."/>
            <person name="Leebens-Mack J."/>
            <person name="Louveau T."/>
            <person name="Stephenson M.J."/>
            <person name="Osbourn A."/>
        </authorList>
    </citation>
    <scope>NUCLEOTIDE SEQUENCE</scope>
    <source>
        <strain evidence="2">S10</strain>
    </source>
</reference>
<name>A0AAD7LDF5_QUISA</name>
<proteinExistence type="predicted"/>
<feature type="compositionally biased region" description="Low complexity" evidence="1">
    <location>
        <begin position="18"/>
        <end position="36"/>
    </location>
</feature>
<comment type="caution">
    <text evidence="2">The sequence shown here is derived from an EMBL/GenBank/DDBJ whole genome shotgun (WGS) entry which is preliminary data.</text>
</comment>
<dbReference type="Proteomes" id="UP001163823">
    <property type="component" value="Chromosome 9"/>
</dbReference>
<feature type="region of interest" description="Disordered" evidence="1">
    <location>
        <begin position="95"/>
        <end position="236"/>
    </location>
</feature>
<evidence type="ECO:0000256" key="1">
    <source>
        <dbReference type="SAM" id="MobiDB-lite"/>
    </source>
</evidence>